<accession>R7YMJ3</accession>
<dbReference type="OMA" id="ELNMTEY"/>
<keyword evidence="4" id="KW-1185">Reference proteome</keyword>
<organism evidence="3 4">
    <name type="scientific">Coniosporium apollinis (strain CBS 100218)</name>
    <name type="common">Rock-inhabiting black yeast</name>
    <dbReference type="NCBI Taxonomy" id="1168221"/>
    <lineage>
        <taxon>Eukaryota</taxon>
        <taxon>Fungi</taxon>
        <taxon>Dikarya</taxon>
        <taxon>Ascomycota</taxon>
        <taxon>Pezizomycotina</taxon>
        <taxon>Dothideomycetes</taxon>
        <taxon>Dothideomycetes incertae sedis</taxon>
        <taxon>Coniosporium</taxon>
    </lineage>
</organism>
<dbReference type="Pfam" id="PF00501">
    <property type="entry name" value="AMP-binding"/>
    <property type="match status" value="1"/>
</dbReference>
<evidence type="ECO:0000313" key="4">
    <source>
        <dbReference type="Proteomes" id="UP000016924"/>
    </source>
</evidence>
<evidence type="ECO:0008006" key="5">
    <source>
        <dbReference type="Google" id="ProtNLM"/>
    </source>
</evidence>
<dbReference type="InterPro" id="IPR042099">
    <property type="entry name" value="ANL_N_sf"/>
</dbReference>
<dbReference type="Pfam" id="PF13193">
    <property type="entry name" value="AMP-binding_C"/>
    <property type="match status" value="1"/>
</dbReference>
<dbReference type="Gene3D" id="3.40.50.12780">
    <property type="entry name" value="N-terminal domain of ligase-like"/>
    <property type="match status" value="1"/>
</dbReference>
<dbReference type="GO" id="GO:0006631">
    <property type="term" value="P:fatty acid metabolic process"/>
    <property type="evidence" value="ECO:0007669"/>
    <property type="project" value="TreeGrafter"/>
</dbReference>
<dbReference type="eggNOG" id="KOG1177">
    <property type="taxonomic scope" value="Eukaryota"/>
</dbReference>
<dbReference type="PANTHER" id="PTHR43201">
    <property type="entry name" value="ACYL-COA SYNTHETASE"/>
    <property type="match status" value="1"/>
</dbReference>
<dbReference type="InterPro" id="IPR045851">
    <property type="entry name" value="AMP-bd_C_sf"/>
</dbReference>
<dbReference type="Gene3D" id="3.30.300.30">
    <property type="match status" value="1"/>
</dbReference>
<protein>
    <recommendedName>
        <fullName evidence="5">Long-chain acyl-CoA synthetase</fullName>
    </recommendedName>
</protein>
<dbReference type="STRING" id="1168221.R7YMJ3"/>
<feature type="domain" description="AMP-dependent synthetase/ligase" evidence="1">
    <location>
        <begin position="28"/>
        <end position="410"/>
    </location>
</feature>
<dbReference type="HOGENOM" id="CLU_000022_59_7_1"/>
<proteinExistence type="predicted"/>
<dbReference type="SUPFAM" id="SSF56801">
    <property type="entry name" value="Acetyl-CoA synthetase-like"/>
    <property type="match status" value="1"/>
</dbReference>
<dbReference type="InterPro" id="IPR020845">
    <property type="entry name" value="AMP-binding_CS"/>
</dbReference>
<sequence>MSPTSRPSFLTGPTDPRLWNITLGEMLKKQADTGPSRQCLVFPEFGQRSTYMQLHKRSLAVSKGLIASGIRRGDNVGIFAGNSPPYVELLFASSHIGAALVVFNCAYTSVELKAAIEHSGMCCKIVFTAPTIGKLSNDLALDMIADEISAHSFSELEEIIMLRPVASRTFSSYEDFISRGKSIPDSILQARRRAVSPDDVCNLQFTSGTTGNPKAAMLTHNNIINDGRFVGDRMRLKSSDIICCPPPLFHCFGLVLGLLAALTHGSSIVFPSETFNAAATLQAVVMERCTALHGVPAMFSALLELLEPNMDFSKLRTGIAAGAPVPRKMMVDLQETLNLREITNTYGMTETSPASFMTFTDDPVEKRLSTVGKILPHMKAKIVDAKGEILPIGCRGELCVAGFALQKGYWRNPEKTAESMITDDDGIRWMHTGDEAVFDEGGYCRITGRIKDIIIRGGENIFPLEIEERLVQHPSIVQASVVGIADNKYGEIVCAFLQHRSEKKRPSLKELREFVRLTLGWHKAPMHVFWLAEGEDFPKTGSGKIKKHDLKVQGEQRAKLERLAKSKL</sequence>
<evidence type="ECO:0000313" key="3">
    <source>
        <dbReference type="EMBL" id="EON63135.1"/>
    </source>
</evidence>
<dbReference type="AlphaFoldDB" id="R7YMJ3"/>
<dbReference type="InterPro" id="IPR025110">
    <property type="entry name" value="AMP-bd_C"/>
</dbReference>
<gene>
    <name evidence="3" type="ORF">W97_02362</name>
</gene>
<name>R7YMJ3_CONA1</name>
<dbReference type="PANTHER" id="PTHR43201:SF6">
    <property type="entry name" value="ACYL COA SYNTHETASE (EUROFUNG)"/>
    <property type="match status" value="1"/>
</dbReference>
<dbReference type="EMBL" id="JH767561">
    <property type="protein sequence ID" value="EON63135.1"/>
    <property type="molecule type" value="Genomic_DNA"/>
</dbReference>
<evidence type="ECO:0000259" key="1">
    <source>
        <dbReference type="Pfam" id="PF00501"/>
    </source>
</evidence>
<dbReference type="InterPro" id="IPR000873">
    <property type="entry name" value="AMP-dep_synth/lig_dom"/>
</dbReference>
<dbReference type="GO" id="GO:0031956">
    <property type="term" value="F:medium-chain fatty acid-CoA ligase activity"/>
    <property type="evidence" value="ECO:0007669"/>
    <property type="project" value="TreeGrafter"/>
</dbReference>
<dbReference type="Proteomes" id="UP000016924">
    <property type="component" value="Unassembled WGS sequence"/>
</dbReference>
<evidence type="ECO:0000259" key="2">
    <source>
        <dbReference type="Pfam" id="PF13193"/>
    </source>
</evidence>
<dbReference type="OrthoDB" id="10253115at2759"/>
<feature type="domain" description="AMP-binding enzyme C-terminal" evidence="2">
    <location>
        <begin position="465"/>
        <end position="544"/>
    </location>
</feature>
<dbReference type="GeneID" id="19899673"/>
<reference evidence="4" key="1">
    <citation type="submission" date="2012-06" db="EMBL/GenBank/DDBJ databases">
        <title>The genome sequence of Coniosporium apollinis CBS 100218.</title>
        <authorList>
            <consortium name="The Broad Institute Genome Sequencing Platform"/>
            <person name="Cuomo C."/>
            <person name="Gorbushina A."/>
            <person name="Noack S."/>
            <person name="Walker B."/>
            <person name="Young S.K."/>
            <person name="Zeng Q."/>
            <person name="Gargeya S."/>
            <person name="Fitzgerald M."/>
            <person name="Haas B."/>
            <person name="Abouelleil A."/>
            <person name="Alvarado L."/>
            <person name="Arachchi H.M."/>
            <person name="Berlin A.M."/>
            <person name="Chapman S.B."/>
            <person name="Goldberg J."/>
            <person name="Griggs A."/>
            <person name="Gujja S."/>
            <person name="Hansen M."/>
            <person name="Howarth C."/>
            <person name="Imamovic A."/>
            <person name="Larimer J."/>
            <person name="McCowan C."/>
            <person name="Montmayeur A."/>
            <person name="Murphy C."/>
            <person name="Neiman D."/>
            <person name="Pearson M."/>
            <person name="Priest M."/>
            <person name="Roberts A."/>
            <person name="Saif S."/>
            <person name="Shea T."/>
            <person name="Sisk P."/>
            <person name="Sykes S."/>
            <person name="Wortman J."/>
            <person name="Nusbaum C."/>
            <person name="Birren B."/>
        </authorList>
    </citation>
    <scope>NUCLEOTIDE SEQUENCE [LARGE SCALE GENOMIC DNA]</scope>
    <source>
        <strain evidence="4">CBS 100218</strain>
    </source>
</reference>
<dbReference type="PROSITE" id="PS00455">
    <property type="entry name" value="AMP_BINDING"/>
    <property type="match status" value="1"/>
</dbReference>
<dbReference type="RefSeq" id="XP_007778452.1">
    <property type="nucleotide sequence ID" value="XM_007780262.1"/>
</dbReference>